<dbReference type="InterPro" id="IPR023538">
    <property type="entry name" value="RNP1"/>
</dbReference>
<keyword evidence="3 6" id="KW-0540">Nuclease</keyword>
<dbReference type="HAMAP" id="MF_00754">
    <property type="entry name" value="RNase_P_1"/>
    <property type="match status" value="1"/>
</dbReference>
<keyword evidence="9" id="KW-1185">Reference proteome</keyword>
<evidence type="ECO:0000313" key="10">
    <source>
        <dbReference type="Proteomes" id="UP000246004"/>
    </source>
</evidence>
<evidence type="ECO:0000256" key="1">
    <source>
        <dbReference type="ARBA" id="ARBA00022490"/>
    </source>
</evidence>
<comment type="function">
    <text evidence="6">Part of ribonuclease P, a protein complex that generates mature tRNA molecules by cleaving their 5'-ends.</text>
</comment>
<evidence type="ECO:0000313" key="8">
    <source>
        <dbReference type="EMBL" id="PWL07852.1"/>
    </source>
</evidence>
<dbReference type="Proteomes" id="UP000246004">
    <property type="component" value="Unassembled WGS sequence"/>
</dbReference>
<dbReference type="NCBIfam" id="NF046110">
    <property type="entry name" value="RNaseP1Mthb"/>
    <property type="match status" value="1"/>
</dbReference>
<dbReference type="OrthoDB" id="39019at2157"/>
<dbReference type="GO" id="GO:0003723">
    <property type="term" value="F:RNA binding"/>
    <property type="evidence" value="ECO:0007669"/>
    <property type="project" value="InterPro"/>
</dbReference>
<protein>
    <recommendedName>
        <fullName evidence="6">Ribonuclease P protein component 1</fullName>
        <shortName evidence="6">RNase P component 1</shortName>
        <ecNumber evidence="6">3.1.26.5</ecNumber>
    </recommendedName>
    <alternativeName>
        <fullName evidence="6">Rpp29</fullName>
    </alternativeName>
</protein>
<dbReference type="InterPro" id="IPR036980">
    <property type="entry name" value="RNase_P/MRP_Rpp29_sf"/>
</dbReference>
<dbReference type="InterPro" id="IPR002730">
    <property type="entry name" value="Rpp29/RNP1"/>
</dbReference>
<dbReference type="SUPFAM" id="SSF101744">
    <property type="entry name" value="Rof/RNase P subunit-like"/>
    <property type="match status" value="1"/>
</dbReference>
<dbReference type="EMBL" id="LMVN01000027">
    <property type="protein sequence ID" value="PAV06663.1"/>
    <property type="molecule type" value="Genomic_DNA"/>
</dbReference>
<comment type="subunit">
    <text evidence="6">Consists of a catalytic RNA component and at least 4-5 protein subunits.</text>
</comment>
<evidence type="ECO:0000313" key="9">
    <source>
        <dbReference type="Proteomes" id="UP000217528"/>
    </source>
</evidence>
<dbReference type="GO" id="GO:0004526">
    <property type="term" value="F:ribonuclease P activity"/>
    <property type="evidence" value="ECO:0007669"/>
    <property type="project" value="UniProtKB-UniRule"/>
</dbReference>
<dbReference type="GO" id="GO:0005737">
    <property type="term" value="C:cytoplasm"/>
    <property type="evidence" value="ECO:0007669"/>
    <property type="project" value="UniProtKB-SubCell"/>
</dbReference>
<dbReference type="InterPro" id="IPR023534">
    <property type="entry name" value="Rof/RNase_P-like"/>
</dbReference>
<dbReference type="Proteomes" id="UP000217528">
    <property type="component" value="Unassembled WGS sequence"/>
</dbReference>
<reference evidence="8 10" key="1">
    <citation type="submission" date="2016-04" db="EMBL/GenBank/DDBJ databases">
        <title>Genome sequence of Methanosphaera cuniculi DSM 4103.</title>
        <authorList>
            <person name="Poehlein A."/>
            <person name="Seedorf H."/>
            <person name="Daniel R."/>
        </authorList>
    </citation>
    <scope>NUCLEOTIDE SEQUENCE [LARGE SCALE GENOMIC DNA]</scope>
    <source>
        <strain evidence="8 10">DSM 4103</strain>
    </source>
</reference>
<dbReference type="AlphaFoldDB" id="A0A2A2HBP7"/>
<gene>
    <name evidence="6" type="primary">rnp1</name>
    <name evidence="7" type="ORF">ASJ82_04330</name>
    <name evidence="8" type="ORF">MSCUN_13840</name>
</gene>
<dbReference type="EC" id="3.1.26.5" evidence="6"/>
<dbReference type="SMART" id="SM00538">
    <property type="entry name" value="POP4"/>
    <property type="match status" value="1"/>
</dbReference>
<reference evidence="7 9" key="2">
    <citation type="journal article" date="2017" name="BMC Genomics">
        <title>Genomic analysis of methanogenic archaea reveals a shift towards energy conservation.</title>
        <authorList>
            <person name="Gilmore S.P."/>
            <person name="Henske J.K."/>
            <person name="Sexton J.A."/>
            <person name="Solomon K.V."/>
            <person name="Seppala S."/>
            <person name="Yoo J.I."/>
            <person name="Huyett L.M."/>
            <person name="Pressman A."/>
            <person name="Cogan J.Z."/>
            <person name="Kivenson V."/>
            <person name="Peng X."/>
            <person name="Tan Y."/>
            <person name="Valentine D.L."/>
            <person name="O'Malley M.A."/>
        </authorList>
    </citation>
    <scope>NUCLEOTIDE SEQUENCE [LARGE SCALE GENOMIC DNA]</scope>
    <source>
        <strain evidence="7 9">1R-7</strain>
    </source>
</reference>
<dbReference type="Gene3D" id="2.30.30.210">
    <property type="entry name" value="Ribonuclease P/MRP, subunit p29"/>
    <property type="match status" value="1"/>
</dbReference>
<sequence length="93" mass="10870">MITPQNVFRHEFIGLTIEVTDSNHKECVGIKGKIIDETRNTLVVDTGDDEKRLIKDQVEFKLYLPEDKIVLVEGKYIVARPEDRIKKKFNKIR</sequence>
<keyword evidence="5 6" id="KW-0378">Hydrolase</keyword>
<comment type="catalytic activity">
    <reaction evidence="6">
        <text>Endonucleolytic cleavage of RNA, removing 5'-extranucleotides from tRNA precursor.</text>
        <dbReference type="EC" id="3.1.26.5"/>
    </reaction>
</comment>
<dbReference type="RefSeq" id="WP_095609303.1">
    <property type="nucleotide sequence ID" value="NZ_CAUHCB010000006.1"/>
</dbReference>
<keyword evidence="4 6" id="KW-0255">Endonuclease</keyword>
<evidence type="ECO:0000256" key="4">
    <source>
        <dbReference type="ARBA" id="ARBA00022759"/>
    </source>
</evidence>
<dbReference type="GO" id="GO:0001682">
    <property type="term" value="P:tRNA 5'-leader removal"/>
    <property type="evidence" value="ECO:0007669"/>
    <property type="project" value="UniProtKB-UniRule"/>
</dbReference>
<comment type="subcellular location">
    <subcellularLocation>
        <location evidence="6">Cytoplasm</location>
    </subcellularLocation>
</comment>
<organism evidence="7 9">
    <name type="scientific">Methanosphaera cuniculi</name>
    <dbReference type="NCBI Taxonomy" id="1077256"/>
    <lineage>
        <taxon>Archaea</taxon>
        <taxon>Methanobacteriati</taxon>
        <taxon>Methanobacteriota</taxon>
        <taxon>Methanomada group</taxon>
        <taxon>Methanobacteria</taxon>
        <taxon>Methanobacteriales</taxon>
        <taxon>Methanobacteriaceae</taxon>
        <taxon>Methanosphaera</taxon>
    </lineage>
</organism>
<evidence type="ECO:0000256" key="6">
    <source>
        <dbReference type="HAMAP-Rule" id="MF_00754"/>
    </source>
</evidence>
<evidence type="ECO:0000313" key="7">
    <source>
        <dbReference type="EMBL" id="PAV06663.1"/>
    </source>
</evidence>
<dbReference type="EMBL" id="LWMS01000044">
    <property type="protein sequence ID" value="PWL07852.1"/>
    <property type="molecule type" value="Genomic_DNA"/>
</dbReference>
<accession>A0A2A2HBP7</accession>
<proteinExistence type="inferred from homology"/>
<evidence type="ECO:0000256" key="5">
    <source>
        <dbReference type="ARBA" id="ARBA00022801"/>
    </source>
</evidence>
<dbReference type="Pfam" id="PF01868">
    <property type="entry name" value="RNase_P-MRP_p29"/>
    <property type="match status" value="1"/>
</dbReference>
<dbReference type="GO" id="GO:0030677">
    <property type="term" value="C:ribonuclease P complex"/>
    <property type="evidence" value="ECO:0007669"/>
    <property type="project" value="UniProtKB-UniRule"/>
</dbReference>
<keyword evidence="1 6" id="KW-0963">Cytoplasm</keyword>
<evidence type="ECO:0000256" key="3">
    <source>
        <dbReference type="ARBA" id="ARBA00022722"/>
    </source>
</evidence>
<name>A0A2A2HBP7_9EURY</name>
<keyword evidence="2 6" id="KW-0819">tRNA processing</keyword>
<comment type="similarity">
    <text evidence="6">Belongs to the eukaryotic/archaeal RNase P protein component 1 family.</text>
</comment>
<evidence type="ECO:0000256" key="2">
    <source>
        <dbReference type="ARBA" id="ARBA00022694"/>
    </source>
</evidence>
<comment type="caution">
    <text evidence="7">The sequence shown here is derived from an EMBL/GenBank/DDBJ whole genome shotgun (WGS) entry which is preliminary data.</text>
</comment>